<name>A0ABR2T872_9ROSI</name>
<feature type="compositionally biased region" description="Polar residues" evidence="1">
    <location>
        <begin position="105"/>
        <end position="120"/>
    </location>
</feature>
<feature type="region of interest" description="Disordered" evidence="1">
    <location>
        <begin position="140"/>
        <end position="199"/>
    </location>
</feature>
<sequence>MGQGQGGQGSAPCQARGQGRGGGGVSHQNVATRAIEGKRGSPLKGESKSHKKGLRDQPTKVQPTMPEFQPWQKGHGCETAASQHKGTGSCETETGHTVRPRSAGGSRTNTMPNTKGTTLDCSIKGHQWHKTLKTYRKARSLRDKGLDKHHNGDRQAFNPRKGWKVEKQRRRRKEVRRQESERELRENRESTVTPLEVFF</sequence>
<keyword evidence="3" id="KW-1185">Reference proteome</keyword>
<dbReference type="EMBL" id="JBBPBN010000008">
    <property type="protein sequence ID" value="KAK9033399.1"/>
    <property type="molecule type" value="Genomic_DNA"/>
</dbReference>
<organism evidence="2 3">
    <name type="scientific">Hibiscus sabdariffa</name>
    <name type="common">roselle</name>
    <dbReference type="NCBI Taxonomy" id="183260"/>
    <lineage>
        <taxon>Eukaryota</taxon>
        <taxon>Viridiplantae</taxon>
        <taxon>Streptophyta</taxon>
        <taxon>Embryophyta</taxon>
        <taxon>Tracheophyta</taxon>
        <taxon>Spermatophyta</taxon>
        <taxon>Magnoliopsida</taxon>
        <taxon>eudicotyledons</taxon>
        <taxon>Gunneridae</taxon>
        <taxon>Pentapetalae</taxon>
        <taxon>rosids</taxon>
        <taxon>malvids</taxon>
        <taxon>Malvales</taxon>
        <taxon>Malvaceae</taxon>
        <taxon>Malvoideae</taxon>
        <taxon>Hibiscus</taxon>
    </lineage>
</organism>
<proteinExistence type="predicted"/>
<evidence type="ECO:0000313" key="2">
    <source>
        <dbReference type="EMBL" id="KAK9033399.1"/>
    </source>
</evidence>
<evidence type="ECO:0000313" key="3">
    <source>
        <dbReference type="Proteomes" id="UP001396334"/>
    </source>
</evidence>
<protein>
    <submittedName>
        <fullName evidence="2">Uncharacterized protein</fullName>
    </submittedName>
</protein>
<reference evidence="2 3" key="1">
    <citation type="journal article" date="2024" name="G3 (Bethesda)">
        <title>Genome assembly of Hibiscus sabdariffa L. provides insights into metabolisms of medicinal natural products.</title>
        <authorList>
            <person name="Kim T."/>
        </authorList>
    </citation>
    <scope>NUCLEOTIDE SEQUENCE [LARGE SCALE GENOMIC DNA]</scope>
    <source>
        <strain evidence="2">TK-2024</strain>
        <tissue evidence="2">Old leaves</tissue>
    </source>
</reference>
<evidence type="ECO:0000256" key="1">
    <source>
        <dbReference type="SAM" id="MobiDB-lite"/>
    </source>
</evidence>
<dbReference type="Proteomes" id="UP001396334">
    <property type="component" value="Unassembled WGS sequence"/>
</dbReference>
<feature type="compositionally biased region" description="Basic and acidic residues" evidence="1">
    <location>
        <begin position="140"/>
        <end position="153"/>
    </location>
</feature>
<gene>
    <name evidence="2" type="ORF">V6N11_018432</name>
</gene>
<feature type="region of interest" description="Disordered" evidence="1">
    <location>
        <begin position="1"/>
        <end position="122"/>
    </location>
</feature>
<accession>A0ABR2T872</accession>
<feature type="compositionally biased region" description="Basic and acidic residues" evidence="1">
    <location>
        <begin position="176"/>
        <end position="189"/>
    </location>
</feature>
<comment type="caution">
    <text evidence="2">The sequence shown here is derived from an EMBL/GenBank/DDBJ whole genome shotgun (WGS) entry which is preliminary data.</text>
</comment>
<feature type="compositionally biased region" description="Polar residues" evidence="1">
    <location>
        <begin position="80"/>
        <end position="92"/>
    </location>
</feature>